<dbReference type="Pfam" id="PF12796">
    <property type="entry name" value="Ank_2"/>
    <property type="match status" value="1"/>
</dbReference>
<feature type="signal peptide" evidence="4">
    <location>
        <begin position="1"/>
        <end position="21"/>
    </location>
</feature>
<protein>
    <submittedName>
        <fullName evidence="6">Aste57867_969 protein</fullName>
    </submittedName>
</protein>
<dbReference type="PROSITE" id="PS50297">
    <property type="entry name" value="ANK_REP_REGION"/>
    <property type="match status" value="1"/>
</dbReference>
<dbReference type="InterPro" id="IPR036770">
    <property type="entry name" value="Ankyrin_rpt-contain_sf"/>
</dbReference>
<evidence type="ECO:0000313" key="5">
    <source>
        <dbReference type="EMBL" id="KAF0719525.1"/>
    </source>
</evidence>
<dbReference type="SUPFAM" id="SSF48403">
    <property type="entry name" value="Ankyrin repeat"/>
    <property type="match status" value="1"/>
</dbReference>
<evidence type="ECO:0000256" key="1">
    <source>
        <dbReference type="ARBA" id="ARBA00022737"/>
    </source>
</evidence>
<proteinExistence type="predicted"/>
<evidence type="ECO:0000313" key="7">
    <source>
        <dbReference type="Proteomes" id="UP000332933"/>
    </source>
</evidence>
<feature type="repeat" description="ANK" evidence="3">
    <location>
        <begin position="91"/>
        <end position="117"/>
    </location>
</feature>
<dbReference type="InterPro" id="IPR002110">
    <property type="entry name" value="Ankyrin_rpt"/>
</dbReference>
<keyword evidence="7" id="KW-1185">Reference proteome</keyword>
<reference evidence="6 7" key="1">
    <citation type="submission" date="2019-03" db="EMBL/GenBank/DDBJ databases">
        <authorList>
            <person name="Gaulin E."/>
            <person name="Dumas B."/>
        </authorList>
    </citation>
    <scope>NUCLEOTIDE SEQUENCE [LARGE SCALE GENOMIC DNA]</scope>
    <source>
        <strain evidence="6">CBS 568.67</strain>
    </source>
</reference>
<organism evidence="6 7">
    <name type="scientific">Aphanomyces stellatus</name>
    <dbReference type="NCBI Taxonomy" id="120398"/>
    <lineage>
        <taxon>Eukaryota</taxon>
        <taxon>Sar</taxon>
        <taxon>Stramenopiles</taxon>
        <taxon>Oomycota</taxon>
        <taxon>Saprolegniomycetes</taxon>
        <taxon>Saprolegniales</taxon>
        <taxon>Verrucalvaceae</taxon>
        <taxon>Aphanomyces</taxon>
    </lineage>
</organism>
<evidence type="ECO:0000256" key="3">
    <source>
        <dbReference type="PROSITE-ProRule" id="PRU00023"/>
    </source>
</evidence>
<reference evidence="5" key="2">
    <citation type="submission" date="2019-06" db="EMBL/GenBank/DDBJ databases">
        <title>Genomics analysis of Aphanomyces spp. identifies a new class of oomycete effector associated with host adaptation.</title>
        <authorList>
            <person name="Gaulin E."/>
        </authorList>
    </citation>
    <scope>NUCLEOTIDE SEQUENCE</scope>
    <source>
        <strain evidence="5">CBS 578.67</strain>
    </source>
</reference>
<dbReference type="EMBL" id="CAADRA010000065">
    <property type="protein sequence ID" value="VFT78191.1"/>
    <property type="molecule type" value="Genomic_DNA"/>
</dbReference>
<dbReference type="PROSITE" id="PS50088">
    <property type="entry name" value="ANK_REPEAT"/>
    <property type="match status" value="2"/>
</dbReference>
<accession>A0A485K6M9</accession>
<keyword evidence="4" id="KW-0732">Signal</keyword>
<dbReference type="AlphaFoldDB" id="A0A485K6M9"/>
<dbReference type="EMBL" id="VJMH01000065">
    <property type="protein sequence ID" value="KAF0719525.1"/>
    <property type="molecule type" value="Genomic_DNA"/>
</dbReference>
<feature type="chain" id="PRO_5036115891" evidence="4">
    <location>
        <begin position="22"/>
        <end position="188"/>
    </location>
</feature>
<dbReference type="PANTHER" id="PTHR24171">
    <property type="entry name" value="ANKYRIN REPEAT DOMAIN-CONTAINING PROTEIN 39-RELATED"/>
    <property type="match status" value="1"/>
</dbReference>
<keyword evidence="2 3" id="KW-0040">ANK repeat</keyword>
<evidence type="ECO:0000256" key="2">
    <source>
        <dbReference type="ARBA" id="ARBA00023043"/>
    </source>
</evidence>
<sequence length="188" mass="19908">MRFVSVASVFLAASASLFVTAAPNGIFHQACADNNLKVVSAILKDTPAVLNEIGPNGGQTCFMRAVLFGSKDVVEFLLHSTNVDLTIGEKDGYTPLHGAGFQGRAEIAKLLIARGLDPLDEHADGYIPMHRAAWGGEKRHTETVRAFLEAGVPANVKASDGRTALEMTSNPATVRVLMENGAGDDGLF</sequence>
<gene>
    <name evidence="6" type="primary">Aste57867_969</name>
    <name evidence="5" type="ORF">As57867_000968</name>
    <name evidence="6" type="ORF">ASTE57867_969</name>
</gene>
<dbReference type="Pfam" id="PF00023">
    <property type="entry name" value="Ank"/>
    <property type="match status" value="1"/>
</dbReference>
<name>A0A485K6M9_9STRA</name>
<evidence type="ECO:0000313" key="6">
    <source>
        <dbReference type="EMBL" id="VFT78191.1"/>
    </source>
</evidence>
<dbReference type="OrthoDB" id="1577640at2759"/>
<dbReference type="SMART" id="SM00248">
    <property type="entry name" value="ANK"/>
    <property type="match status" value="4"/>
</dbReference>
<evidence type="ECO:0000256" key="4">
    <source>
        <dbReference type="SAM" id="SignalP"/>
    </source>
</evidence>
<keyword evidence="1" id="KW-0677">Repeat</keyword>
<feature type="repeat" description="ANK" evidence="3">
    <location>
        <begin position="124"/>
        <end position="159"/>
    </location>
</feature>
<dbReference type="Proteomes" id="UP000332933">
    <property type="component" value="Unassembled WGS sequence"/>
</dbReference>
<dbReference type="Gene3D" id="1.25.40.20">
    <property type="entry name" value="Ankyrin repeat-containing domain"/>
    <property type="match status" value="1"/>
</dbReference>